<organism evidence="15 16">
    <name type="scientific">Wolfiporia cocos (strain MD-104)</name>
    <name type="common">Brown rot fungus</name>
    <dbReference type="NCBI Taxonomy" id="742152"/>
    <lineage>
        <taxon>Eukaryota</taxon>
        <taxon>Fungi</taxon>
        <taxon>Dikarya</taxon>
        <taxon>Basidiomycota</taxon>
        <taxon>Agaricomycotina</taxon>
        <taxon>Agaricomycetes</taxon>
        <taxon>Polyporales</taxon>
        <taxon>Phaeolaceae</taxon>
        <taxon>Wolfiporia</taxon>
    </lineage>
</organism>
<dbReference type="InterPro" id="IPR050248">
    <property type="entry name" value="Polysacc_deacetylase_ArnD"/>
</dbReference>
<evidence type="ECO:0000256" key="8">
    <source>
        <dbReference type="ARBA" id="ARBA00023285"/>
    </source>
</evidence>
<evidence type="ECO:0000256" key="13">
    <source>
        <dbReference type="ARBA" id="ARBA00048494"/>
    </source>
</evidence>
<dbReference type="Gene3D" id="3.20.20.370">
    <property type="entry name" value="Glycoside hydrolase/deacetylase"/>
    <property type="match status" value="1"/>
</dbReference>
<keyword evidence="10" id="KW-0961">Cell wall biogenesis/degradation</keyword>
<dbReference type="Proteomes" id="UP000218811">
    <property type="component" value="Unassembled WGS sequence"/>
</dbReference>
<dbReference type="GO" id="GO:0005886">
    <property type="term" value="C:plasma membrane"/>
    <property type="evidence" value="ECO:0007669"/>
    <property type="project" value="UniProtKB-SubCell"/>
</dbReference>
<comment type="catalytic activity">
    <reaction evidence="13">
        <text>[(1-&gt;4)-N-acetyl-beta-D-glucosaminyl](n) + n H2O = chitosan + n acetate</text>
        <dbReference type="Rhea" id="RHEA:10464"/>
        <dbReference type="Rhea" id="RHEA-COMP:9593"/>
        <dbReference type="Rhea" id="RHEA-COMP:9597"/>
        <dbReference type="ChEBI" id="CHEBI:15377"/>
        <dbReference type="ChEBI" id="CHEBI:17029"/>
        <dbReference type="ChEBI" id="CHEBI:30089"/>
        <dbReference type="ChEBI" id="CHEBI:57704"/>
        <dbReference type="EC" id="3.5.1.41"/>
    </reaction>
    <physiologicalReaction direction="left-to-right" evidence="13">
        <dbReference type="Rhea" id="RHEA:10465"/>
    </physiologicalReaction>
</comment>
<dbReference type="GO" id="GO:0098552">
    <property type="term" value="C:side of membrane"/>
    <property type="evidence" value="ECO:0007669"/>
    <property type="project" value="UniProtKB-KW"/>
</dbReference>
<reference evidence="15 16" key="1">
    <citation type="journal article" date="2012" name="Science">
        <title>The Paleozoic origin of enzymatic lignin decomposition reconstructed from 31 fungal genomes.</title>
        <authorList>
            <person name="Floudas D."/>
            <person name="Binder M."/>
            <person name="Riley R."/>
            <person name="Barry K."/>
            <person name="Blanchette R.A."/>
            <person name="Henrissat B."/>
            <person name="Martinez A.T."/>
            <person name="Otillar R."/>
            <person name="Spatafora J.W."/>
            <person name="Yadav J.S."/>
            <person name="Aerts A."/>
            <person name="Benoit I."/>
            <person name="Boyd A."/>
            <person name="Carlson A."/>
            <person name="Copeland A."/>
            <person name="Coutinho P.M."/>
            <person name="de Vries R.P."/>
            <person name="Ferreira P."/>
            <person name="Findley K."/>
            <person name="Foster B."/>
            <person name="Gaskell J."/>
            <person name="Glotzer D."/>
            <person name="Gorecki P."/>
            <person name="Heitman J."/>
            <person name="Hesse C."/>
            <person name="Hori C."/>
            <person name="Igarashi K."/>
            <person name="Jurgens J.A."/>
            <person name="Kallen N."/>
            <person name="Kersten P."/>
            <person name="Kohler A."/>
            <person name="Kuees U."/>
            <person name="Kumar T.K.A."/>
            <person name="Kuo A."/>
            <person name="LaButti K."/>
            <person name="Larrondo L.F."/>
            <person name="Lindquist E."/>
            <person name="Ling A."/>
            <person name="Lombard V."/>
            <person name="Lucas S."/>
            <person name="Lundell T."/>
            <person name="Martin R."/>
            <person name="McLaughlin D.J."/>
            <person name="Morgenstern I."/>
            <person name="Morin E."/>
            <person name="Murat C."/>
            <person name="Nagy L.G."/>
            <person name="Nolan M."/>
            <person name="Ohm R.A."/>
            <person name="Patyshakuliyeva A."/>
            <person name="Rokas A."/>
            <person name="Ruiz-Duenas F.J."/>
            <person name="Sabat G."/>
            <person name="Salamov A."/>
            <person name="Samejima M."/>
            <person name="Schmutz J."/>
            <person name="Slot J.C."/>
            <person name="St John F."/>
            <person name="Stenlid J."/>
            <person name="Sun H."/>
            <person name="Sun S."/>
            <person name="Syed K."/>
            <person name="Tsang A."/>
            <person name="Wiebenga A."/>
            <person name="Young D."/>
            <person name="Pisabarro A."/>
            <person name="Eastwood D.C."/>
            <person name="Martin F."/>
            <person name="Cullen D."/>
            <person name="Grigoriev I.V."/>
            <person name="Hibbett D.S."/>
        </authorList>
    </citation>
    <scope>NUCLEOTIDE SEQUENCE [LARGE SCALE GENOMIC DNA]</scope>
    <source>
        <strain evidence="15 16">MD-104</strain>
    </source>
</reference>
<dbReference type="InterPro" id="IPR011330">
    <property type="entry name" value="Glyco_hydro/deAcase_b/a-brl"/>
</dbReference>
<evidence type="ECO:0000256" key="11">
    <source>
        <dbReference type="ARBA" id="ARBA00023326"/>
    </source>
</evidence>
<gene>
    <name evidence="15" type="ORF">WOLCODRAFT_31035</name>
</gene>
<evidence type="ECO:0000256" key="5">
    <source>
        <dbReference type="ARBA" id="ARBA00023024"/>
    </source>
</evidence>
<evidence type="ECO:0000256" key="7">
    <source>
        <dbReference type="ARBA" id="ARBA00023277"/>
    </source>
</evidence>
<dbReference type="GO" id="GO:0000272">
    <property type="term" value="P:polysaccharide catabolic process"/>
    <property type="evidence" value="ECO:0007669"/>
    <property type="project" value="UniProtKB-KW"/>
</dbReference>
<dbReference type="EMBL" id="KB468113">
    <property type="protein sequence ID" value="PCH41197.1"/>
    <property type="molecule type" value="Genomic_DNA"/>
</dbReference>
<evidence type="ECO:0000256" key="12">
    <source>
        <dbReference type="ARBA" id="ARBA00024056"/>
    </source>
</evidence>
<dbReference type="PROSITE" id="PS51677">
    <property type="entry name" value="NODB"/>
    <property type="match status" value="1"/>
</dbReference>
<accession>A0A2H3JYH2</accession>
<dbReference type="GO" id="GO:0004099">
    <property type="term" value="F:chitin deacetylase activity"/>
    <property type="evidence" value="ECO:0007669"/>
    <property type="project" value="UniProtKB-EC"/>
</dbReference>
<feature type="non-terminal residue" evidence="15">
    <location>
        <position position="307"/>
    </location>
</feature>
<keyword evidence="4" id="KW-0325">Glycoprotein</keyword>
<dbReference type="EC" id="3.5.1.41" evidence="12"/>
<dbReference type="InterPro" id="IPR002509">
    <property type="entry name" value="NODB_dom"/>
</dbReference>
<evidence type="ECO:0000256" key="9">
    <source>
        <dbReference type="ARBA" id="ARBA00023288"/>
    </source>
</evidence>
<keyword evidence="8" id="KW-0170">Cobalt</keyword>
<keyword evidence="11" id="KW-0624">Polysaccharide degradation</keyword>
<feature type="non-terminal residue" evidence="15">
    <location>
        <position position="1"/>
    </location>
</feature>
<dbReference type="GO" id="GO:0071555">
    <property type="term" value="P:cell wall organization"/>
    <property type="evidence" value="ECO:0007669"/>
    <property type="project" value="UniProtKB-KW"/>
</dbReference>
<evidence type="ECO:0000256" key="4">
    <source>
        <dbReference type="ARBA" id="ARBA00022622"/>
    </source>
</evidence>
<keyword evidence="5" id="KW-0146">Chitin degradation</keyword>
<keyword evidence="3" id="KW-1003">Cell membrane</keyword>
<keyword evidence="7" id="KW-0119">Carbohydrate metabolism</keyword>
<dbReference type="STRING" id="742152.A0A2H3JYH2"/>
<dbReference type="OMA" id="GDIWDAP"/>
<dbReference type="SUPFAM" id="SSF88713">
    <property type="entry name" value="Glycoside hydrolase/deacetylase"/>
    <property type="match status" value="1"/>
</dbReference>
<dbReference type="AlphaFoldDB" id="A0A2H3JYH2"/>
<name>A0A2H3JYH2_WOLCO</name>
<evidence type="ECO:0000256" key="1">
    <source>
        <dbReference type="ARBA" id="ARBA00001941"/>
    </source>
</evidence>
<evidence type="ECO:0000313" key="16">
    <source>
        <dbReference type="Proteomes" id="UP000218811"/>
    </source>
</evidence>
<evidence type="ECO:0000256" key="10">
    <source>
        <dbReference type="ARBA" id="ARBA00023316"/>
    </source>
</evidence>
<keyword evidence="4" id="KW-0336">GPI-anchor</keyword>
<comment type="subcellular location">
    <subcellularLocation>
        <location evidence="2">Cell membrane</location>
        <topology evidence="2">Lipid-anchor</topology>
        <topology evidence="2">GPI-anchor</topology>
    </subcellularLocation>
</comment>
<evidence type="ECO:0000259" key="14">
    <source>
        <dbReference type="PROSITE" id="PS51677"/>
    </source>
</evidence>
<evidence type="ECO:0000256" key="2">
    <source>
        <dbReference type="ARBA" id="ARBA00004609"/>
    </source>
</evidence>
<sequence>RRSSGEWYHADGHPAYALFRRQDSNETTDGIAYAQVGSPTWLAAFPTSSPDPSNLPQAWVDALDGAVSAGKIPDIPQSTMSPDGNPVYPDSLDPTGPEVCSGTYKCQIDDDIWDAPDGVVGAGFDDGPLPTSTQLYEFLAEQGVHATHFMIGVNILWNSDEFLMAFQTNQDDIAVHTWTHPYMTTLSNLQIVSELGWTMQLIHNSTGGRLPRFWRPPYGDTDTRVHAIAQEVFGLTTIMWNHDTEDWSLTEPDGTTPSAVHAELAAWYGGPKSPGLIVLEHELSNLSVQAYVDAFPLIAQNGWALVS</sequence>
<dbReference type="PANTHER" id="PTHR10587:SF135">
    <property type="entry name" value="CHITIN DEACETYLASE 3"/>
    <property type="match status" value="1"/>
</dbReference>
<keyword evidence="9" id="KW-0449">Lipoprotein</keyword>
<dbReference type="GO" id="GO:0009272">
    <property type="term" value="P:fungal-type cell wall biogenesis"/>
    <property type="evidence" value="ECO:0007669"/>
    <property type="project" value="UniProtKB-ARBA"/>
</dbReference>
<proteinExistence type="predicted"/>
<evidence type="ECO:0000256" key="3">
    <source>
        <dbReference type="ARBA" id="ARBA00022475"/>
    </source>
</evidence>
<keyword evidence="16" id="KW-1185">Reference proteome</keyword>
<dbReference type="Pfam" id="PF01522">
    <property type="entry name" value="Polysacc_deac_1"/>
    <property type="match status" value="1"/>
</dbReference>
<evidence type="ECO:0000256" key="6">
    <source>
        <dbReference type="ARBA" id="ARBA00023136"/>
    </source>
</evidence>
<comment type="cofactor">
    <cofactor evidence="1">
        <name>Co(2+)</name>
        <dbReference type="ChEBI" id="CHEBI:48828"/>
    </cofactor>
</comment>
<protein>
    <recommendedName>
        <fullName evidence="12">chitin deacetylase</fullName>
        <ecNumber evidence="12">3.5.1.41</ecNumber>
    </recommendedName>
</protein>
<dbReference type="PANTHER" id="PTHR10587">
    <property type="entry name" value="GLYCOSYL TRANSFERASE-RELATED"/>
    <property type="match status" value="1"/>
</dbReference>
<evidence type="ECO:0000313" key="15">
    <source>
        <dbReference type="EMBL" id="PCH41197.1"/>
    </source>
</evidence>
<keyword evidence="6" id="KW-0472">Membrane</keyword>
<dbReference type="GO" id="GO:0006032">
    <property type="term" value="P:chitin catabolic process"/>
    <property type="evidence" value="ECO:0007669"/>
    <property type="project" value="UniProtKB-KW"/>
</dbReference>
<dbReference type="OrthoDB" id="407355at2759"/>
<feature type="domain" description="NodB homology" evidence="14">
    <location>
        <begin position="118"/>
        <end position="306"/>
    </location>
</feature>